<comment type="caution">
    <text evidence="2">The sequence shown here is derived from an EMBL/GenBank/DDBJ whole genome shotgun (WGS) entry which is preliminary data.</text>
</comment>
<protein>
    <submittedName>
        <fullName evidence="2">Uncharacterized protein</fullName>
    </submittedName>
</protein>
<feature type="signal peptide" evidence="1">
    <location>
        <begin position="1"/>
        <end position="24"/>
    </location>
</feature>
<keyword evidence="3" id="KW-1185">Reference proteome</keyword>
<dbReference type="AlphaFoldDB" id="A0A8K0XTS7"/>
<name>A0A8K0XTS7_9AGAR</name>
<feature type="chain" id="PRO_5035482329" evidence="1">
    <location>
        <begin position="25"/>
        <end position="203"/>
    </location>
</feature>
<organism evidence="2 3">
    <name type="scientific">Cristinia sonorae</name>
    <dbReference type="NCBI Taxonomy" id="1940300"/>
    <lineage>
        <taxon>Eukaryota</taxon>
        <taxon>Fungi</taxon>
        <taxon>Dikarya</taxon>
        <taxon>Basidiomycota</taxon>
        <taxon>Agaricomycotina</taxon>
        <taxon>Agaricomycetes</taxon>
        <taxon>Agaricomycetidae</taxon>
        <taxon>Agaricales</taxon>
        <taxon>Pleurotineae</taxon>
        <taxon>Stephanosporaceae</taxon>
        <taxon>Cristinia</taxon>
    </lineage>
</organism>
<dbReference type="EMBL" id="JAEVFJ010000003">
    <property type="protein sequence ID" value="KAH8105955.1"/>
    <property type="molecule type" value="Genomic_DNA"/>
</dbReference>
<gene>
    <name evidence="2" type="ORF">BXZ70DRAFT_917551</name>
</gene>
<keyword evidence="1" id="KW-0732">Signal</keyword>
<proteinExistence type="predicted"/>
<evidence type="ECO:0000313" key="3">
    <source>
        <dbReference type="Proteomes" id="UP000813824"/>
    </source>
</evidence>
<evidence type="ECO:0000313" key="2">
    <source>
        <dbReference type="EMBL" id="KAH8105955.1"/>
    </source>
</evidence>
<sequence length="203" mass="22258">MPFFNRLVYTLAACACACITIVLAIPTYDGMGSFGSINNLVSGLTTLEAVGTKGIDPTVQSSRHYMAILAPRGLPGNATVYRAKSPPLFYIRNDQLWHFHNETTIYPVQVHNSTASSELPLQVVVGDKPGKLTKRTEVKGGLWRWQGTMLRYEQGSHSTPVFYSCQDTNGLMGLFLFVEPSPPPTGCSPFTLHSFQRSTDPTA</sequence>
<evidence type="ECO:0000256" key="1">
    <source>
        <dbReference type="SAM" id="SignalP"/>
    </source>
</evidence>
<dbReference type="Proteomes" id="UP000813824">
    <property type="component" value="Unassembled WGS sequence"/>
</dbReference>
<dbReference type="OrthoDB" id="3229881at2759"/>
<reference evidence="2" key="1">
    <citation type="journal article" date="2021" name="New Phytol.">
        <title>Evolutionary innovations through gain and loss of genes in the ectomycorrhizal Boletales.</title>
        <authorList>
            <person name="Wu G."/>
            <person name="Miyauchi S."/>
            <person name="Morin E."/>
            <person name="Kuo A."/>
            <person name="Drula E."/>
            <person name="Varga T."/>
            <person name="Kohler A."/>
            <person name="Feng B."/>
            <person name="Cao Y."/>
            <person name="Lipzen A."/>
            <person name="Daum C."/>
            <person name="Hundley H."/>
            <person name="Pangilinan J."/>
            <person name="Johnson J."/>
            <person name="Barry K."/>
            <person name="LaButti K."/>
            <person name="Ng V."/>
            <person name="Ahrendt S."/>
            <person name="Min B."/>
            <person name="Choi I.G."/>
            <person name="Park H."/>
            <person name="Plett J.M."/>
            <person name="Magnuson J."/>
            <person name="Spatafora J.W."/>
            <person name="Nagy L.G."/>
            <person name="Henrissat B."/>
            <person name="Grigoriev I.V."/>
            <person name="Yang Z.L."/>
            <person name="Xu J."/>
            <person name="Martin F.M."/>
        </authorList>
    </citation>
    <scope>NUCLEOTIDE SEQUENCE</scope>
    <source>
        <strain evidence="2">KKN 215</strain>
    </source>
</reference>
<accession>A0A8K0XTS7</accession>